<keyword evidence="1" id="KW-0805">Transcription regulation</keyword>
<comment type="caution">
    <text evidence="7">The sequence shown here is derived from an EMBL/GenBank/DDBJ whole genome shotgun (WGS) entry which is preliminary data.</text>
</comment>
<dbReference type="RefSeq" id="WP_371947551.1">
    <property type="nucleotide sequence ID" value="NZ_JAXCEI010000002.1"/>
</dbReference>
<evidence type="ECO:0000313" key="7">
    <source>
        <dbReference type="EMBL" id="MFA1538211.1"/>
    </source>
</evidence>
<sequence length="277" mass="29624">MPRNTDPIAVSVWTRPPRRARRGQPPLSRDQIVAAAIELLDAEGMDGLSMRRLGERLGAGATSSYWYVANKDELLELAVDQVMGEMDIPDLAEAGWRTTARACAEEYRAVLLRHPWVIGLMGARPTIGPNAMRMGERMIGALAAAGFTGVELAFASELLSSHAVGSATIAAAMHQASDRAGKHPNELVAELDPYLRGLQDEYPGYIAVWYATKGIDMDKLHEDGFGYGLERLLDGLEIRLHSPDDALGAPEPDGIPGAHGTSVSAPSEPGSSGSSRA</sequence>
<dbReference type="Pfam" id="PF02909">
    <property type="entry name" value="TetR_C_1"/>
    <property type="match status" value="1"/>
</dbReference>
<dbReference type="PROSITE" id="PS50977">
    <property type="entry name" value="HTH_TETR_2"/>
    <property type="match status" value="1"/>
</dbReference>
<keyword evidence="8" id="KW-1185">Reference proteome</keyword>
<evidence type="ECO:0000256" key="3">
    <source>
        <dbReference type="ARBA" id="ARBA00023163"/>
    </source>
</evidence>
<gene>
    <name evidence="7" type="ORF">SM611_04650</name>
</gene>
<dbReference type="PANTHER" id="PTHR30055">
    <property type="entry name" value="HTH-TYPE TRANSCRIPTIONAL REGULATOR RUTR"/>
    <property type="match status" value="1"/>
</dbReference>
<protein>
    <submittedName>
        <fullName evidence="7">TetR/AcrR family transcriptional regulator C-terminal domain-containing protein</fullName>
    </submittedName>
</protein>
<evidence type="ECO:0000256" key="5">
    <source>
        <dbReference type="SAM" id="MobiDB-lite"/>
    </source>
</evidence>
<evidence type="ECO:0000259" key="6">
    <source>
        <dbReference type="PROSITE" id="PS50977"/>
    </source>
</evidence>
<evidence type="ECO:0000256" key="1">
    <source>
        <dbReference type="ARBA" id="ARBA00023015"/>
    </source>
</evidence>
<dbReference type="Proteomes" id="UP001569963">
    <property type="component" value="Unassembled WGS sequence"/>
</dbReference>
<dbReference type="InterPro" id="IPR036271">
    <property type="entry name" value="Tet_transcr_reg_TetR-rel_C_sf"/>
</dbReference>
<feature type="domain" description="HTH tetR-type" evidence="6">
    <location>
        <begin position="26"/>
        <end position="86"/>
    </location>
</feature>
<dbReference type="SUPFAM" id="SSF48498">
    <property type="entry name" value="Tetracyclin repressor-like, C-terminal domain"/>
    <property type="match status" value="1"/>
</dbReference>
<dbReference type="Gene3D" id="1.10.10.60">
    <property type="entry name" value="Homeodomain-like"/>
    <property type="match status" value="1"/>
</dbReference>
<feature type="compositionally biased region" description="Low complexity" evidence="5">
    <location>
        <begin position="262"/>
        <end position="277"/>
    </location>
</feature>
<keyword evidence="3" id="KW-0804">Transcription</keyword>
<keyword evidence="2 4" id="KW-0238">DNA-binding</keyword>
<dbReference type="SUPFAM" id="SSF46689">
    <property type="entry name" value="Homeodomain-like"/>
    <property type="match status" value="1"/>
</dbReference>
<organism evidence="7 8">
    <name type="scientific">Actinomadura monticuli</name>
    <dbReference type="NCBI Taxonomy" id="3097367"/>
    <lineage>
        <taxon>Bacteria</taxon>
        <taxon>Bacillati</taxon>
        <taxon>Actinomycetota</taxon>
        <taxon>Actinomycetes</taxon>
        <taxon>Streptosporangiales</taxon>
        <taxon>Thermomonosporaceae</taxon>
        <taxon>Actinomadura</taxon>
    </lineage>
</organism>
<accession>A0ABV4Q4X6</accession>
<feature type="DNA-binding region" description="H-T-H motif" evidence="4">
    <location>
        <begin position="49"/>
        <end position="68"/>
    </location>
</feature>
<evidence type="ECO:0000256" key="2">
    <source>
        <dbReference type="ARBA" id="ARBA00023125"/>
    </source>
</evidence>
<evidence type="ECO:0000313" key="8">
    <source>
        <dbReference type="Proteomes" id="UP001569963"/>
    </source>
</evidence>
<dbReference type="InterPro" id="IPR009057">
    <property type="entry name" value="Homeodomain-like_sf"/>
</dbReference>
<feature type="region of interest" description="Disordered" evidence="5">
    <location>
        <begin position="242"/>
        <end position="277"/>
    </location>
</feature>
<dbReference type="Gene3D" id="1.10.357.10">
    <property type="entry name" value="Tetracycline Repressor, domain 2"/>
    <property type="match status" value="1"/>
</dbReference>
<dbReference type="EMBL" id="JAXCEI010000002">
    <property type="protein sequence ID" value="MFA1538211.1"/>
    <property type="molecule type" value="Genomic_DNA"/>
</dbReference>
<name>A0ABV4Q4X6_9ACTN</name>
<reference evidence="7 8" key="1">
    <citation type="submission" date="2023-11" db="EMBL/GenBank/DDBJ databases">
        <title>Actinomadura monticuli sp. nov., isolated from volcanic ash.</title>
        <authorList>
            <person name="Lee S.D."/>
            <person name="Yang H."/>
            <person name="Kim I.S."/>
        </authorList>
    </citation>
    <scope>NUCLEOTIDE SEQUENCE [LARGE SCALE GENOMIC DNA]</scope>
    <source>
        <strain evidence="7 8">DLS-62</strain>
    </source>
</reference>
<dbReference type="PANTHER" id="PTHR30055:SF151">
    <property type="entry name" value="TRANSCRIPTIONAL REGULATORY PROTEIN"/>
    <property type="match status" value="1"/>
</dbReference>
<dbReference type="Pfam" id="PF00440">
    <property type="entry name" value="TetR_N"/>
    <property type="match status" value="1"/>
</dbReference>
<dbReference type="InterPro" id="IPR004111">
    <property type="entry name" value="Repressor_TetR_C"/>
</dbReference>
<proteinExistence type="predicted"/>
<dbReference type="InterPro" id="IPR050109">
    <property type="entry name" value="HTH-type_TetR-like_transc_reg"/>
</dbReference>
<dbReference type="InterPro" id="IPR001647">
    <property type="entry name" value="HTH_TetR"/>
</dbReference>
<evidence type="ECO:0000256" key="4">
    <source>
        <dbReference type="PROSITE-ProRule" id="PRU00335"/>
    </source>
</evidence>